<evidence type="ECO:0000313" key="3">
    <source>
        <dbReference type="Proteomes" id="UP000190286"/>
    </source>
</evidence>
<proteinExistence type="predicted"/>
<protein>
    <submittedName>
        <fullName evidence="2">Uncharacterized protein</fullName>
    </submittedName>
</protein>
<dbReference type="RefSeq" id="WP_078785187.1">
    <property type="nucleotide sequence ID" value="NZ_FUYF01000017.1"/>
</dbReference>
<dbReference type="AlphaFoldDB" id="A0A1T4XTZ0"/>
<organism evidence="2 3">
    <name type="scientific">Gemmiger formicilis</name>
    <dbReference type="NCBI Taxonomy" id="745368"/>
    <lineage>
        <taxon>Bacteria</taxon>
        <taxon>Bacillati</taxon>
        <taxon>Bacillota</taxon>
        <taxon>Clostridia</taxon>
        <taxon>Eubacteriales</taxon>
        <taxon>Gemmiger</taxon>
    </lineage>
</organism>
<feature type="compositionally biased region" description="Polar residues" evidence="1">
    <location>
        <begin position="435"/>
        <end position="447"/>
    </location>
</feature>
<name>A0A1T4XTZ0_9FIRM</name>
<sequence>MLFDEKDLSVFDNPDSRSYFKEILQSYYSQNYRATIVLLYSFVIYDLFMKLQTMANEGDSKANKKLTDINAMIADDEKYSKVENEIIQFFKDNCPLYFNRFIEDIDYLKICRNKCAHLKVDDNTLYIPSDYHARMLICSMYDHILSVKAPFIMDLFSIAQADVENYTNSISYISDSQFDESIKANIENKYLKRMTYDSLKKSYKTFIRLLFVSEDEKCIENIYGLYAFAYVMTGYILRHGFQAVFKEDSILDTFLRIPVSSLENSSPRKNALIKIIMDYPIIMDIVRENQNIFAYIVDQFFSVPHHLKYYHTFYPRSEKSVYTFFKEAPAIQQSIDSEILYNAVKDSPDFDLGEFSLLMVKKIPNFSGFDSADGFMNFFTAHLQGLTISEINSIMAVYYRNNQCTLRGRHSSDNRFVKKYIETHDHTDDAEESLNQENVNPTPTLDK</sequence>
<dbReference type="OrthoDB" id="983160at2"/>
<dbReference type="EMBL" id="FUYF01000017">
    <property type="protein sequence ID" value="SKA93026.1"/>
    <property type="molecule type" value="Genomic_DNA"/>
</dbReference>
<gene>
    <name evidence="2" type="ORF">SAMN02745178_02331</name>
</gene>
<keyword evidence="3" id="KW-1185">Reference proteome</keyword>
<evidence type="ECO:0000256" key="1">
    <source>
        <dbReference type="SAM" id="MobiDB-lite"/>
    </source>
</evidence>
<dbReference type="GeneID" id="93338773"/>
<dbReference type="STRING" id="745368.SAMN02745178_02331"/>
<reference evidence="2 3" key="1">
    <citation type="submission" date="2017-02" db="EMBL/GenBank/DDBJ databases">
        <authorList>
            <person name="Peterson S.W."/>
        </authorList>
    </citation>
    <scope>NUCLEOTIDE SEQUENCE [LARGE SCALE GENOMIC DNA]</scope>
    <source>
        <strain evidence="2 3">ATCC 27749</strain>
    </source>
</reference>
<feature type="region of interest" description="Disordered" evidence="1">
    <location>
        <begin position="427"/>
        <end position="447"/>
    </location>
</feature>
<dbReference type="Proteomes" id="UP000190286">
    <property type="component" value="Unassembled WGS sequence"/>
</dbReference>
<evidence type="ECO:0000313" key="2">
    <source>
        <dbReference type="EMBL" id="SKA93026.1"/>
    </source>
</evidence>
<accession>A0A1T4XTZ0</accession>